<evidence type="ECO:0000256" key="5">
    <source>
        <dbReference type="ARBA" id="ARBA00022967"/>
    </source>
</evidence>
<dbReference type="Proteomes" id="UP000229323">
    <property type="component" value="Chromosome"/>
</dbReference>
<keyword evidence="6 10" id="KW-1133">Transmembrane helix</keyword>
<dbReference type="GO" id="GO:0005886">
    <property type="term" value="C:plasma membrane"/>
    <property type="evidence" value="ECO:0007669"/>
    <property type="project" value="UniProtKB-SubCell"/>
</dbReference>
<sequence>MKKKVIRIILTSVLLLLAWIVERNCNLPTWQMLVVYLIPYLLISYDVLGEAVEGIMEGNPFDENFLMSVATIGAFVVGFLPNGEPQFLEGVFVMLFFQVGELFEHYAEDKTRDSISDLMDIRPDTANVERNGETIVVNPATVAVGEVVLVKPGEKIPLDGEVVEGSSSLNTVALTGESIPKDVTLGDAVVSGCVNISGLLKVKVSKTFSNSTASRILNLVEEASESKSKSESFIRRFARVYTPIVVISALFLAFIPPFFAASYSDALSTWLYRALTFLIVSCPCALVISIPLSFFCGIGGAGHVGILIKGGNYMEALARAKTIVFDKTGTLTHGVFEVEAVHPNELSEQELLHLAAHVEQYSNHPIAAALRNAHKGTSCECKIENTKEVAGQGIFAEINGKKVCVGNAKMMESIGATIATCEKCQHLKGTTIYVALDGEYAGHIVISDQIKADAAPAIAALKKAGIEKTVMLTGDRKEVAAFVAEQLSIDEHYSELMPADKVTYVERLLDEKPADGTLAFVGDGINDAPVLARADIGIAMGALGSDAAIEAADVVLMDDKPSKIAKAIGISRRTIGIARQNAVFAIGIKVAVLALSTVGVATMGMAVFADVGVMVLAVLNATRALRVK</sequence>
<evidence type="ECO:0000256" key="2">
    <source>
        <dbReference type="ARBA" id="ARBA00006024"/>
    </source>
</evidence>
<keyword evidence="10" id="KW-0067">ATP-binding</keyword>
<feature type="transmembrane region" description="Helical" evidence="10">
    <location>
        <begin position="271"/>
        <end position="295"/>
    </location>
</feature>
<dbReference type="PRINTS" id="PR00119">
    <property type="entry name" value="CATATPASE"/>
</dbReference>
<dbReference type="InterPro" id="IPR059000">
    <property type="entry name" value="ATPase_P-type_domA"/>
</dbReference>
<dbReference type="PROSITE" id="PS00154">
    <property type="entry name" value="ATPASE_E1_E2"/>
    <property type="match status" value="1"/>
</dbReference>
<dbReference type="InterPro" id="IPR036412">
    <property type="entry name" value="HAD-like_sf"/>
</dbReference>
<name>A0A2D3NC83_PREIN</name>
<keyword evidence="10" id="KW-1003">Cell membrane</keyword>
<dbReference type="GO" id="GO:0016463">
    <property type="term" value="F:P-type zinc transporter activity"/>
    <property type="evidence" value="ECO:0007669"/>
    <property type="project" value="UniProtKB-EC"/>
</dbReference>
<evidence type="ECO:0000256" key="6">
    <source>
        <dbReference type="ARBA" id="ARBA00022989"/>
    </source>
</evidence>
<evidence type="ECO:0000256" key="1">
    <source>
        <dbReference type="ARBA" id="ARBA00004370"/>
    </source>
</evidence>
<keyword evidence="10" id="KW-0547">Nucleotide-binding</keyword>
<protein>
    <recommendedName>
        <fullName evidence="8">P-type Zn(2+) transporter</fullName>
        <ecNumber evidence="8">7.2.2.12</ecNumber>
    </recommendedName>
</protein>
<dbReference type="NCBIfam" id="TIGR01494">
    <property type="entry name" value="ATPase_P-type"/>
    <property type="match status" value="1"/>
</dbReference>
<dbReference type="SFLD" id="SFLDF00027">
    <property type="entry name" value="p-type_atpase"/>
    <property type="match status" value="1"/>
</dbReference>
<dbReference type="InterPro" id="IPR023298">
    <property type="entry name" value="ATPase_P-typ_TM_dom_sf"/>
</dbReference>
<dbReference type="InterPro" id="IPR023299">
    <property type="entry name" value="ATPase_P-typ_cyto_dom_N"/>
</dbReference>
<evidence type="ECO:0000256" key="9">
    <source>
        <dbReference type="ARBA" id="ARBA00047308"/>
    </source>
</evidence>
<dbReference type="SFLD" id="SFLDS00003">
    <property type="entry name" value="Haloacid_Dehalogenase"/>
    <property type="match status" value="1"/>
</dbReference>
<dbReference type="GO" id="GO:0005524">
    <property type="term" value="F:ATP binding"/>
    <property type="evidence" value="ECO:0007669"/>
    <property type="project" value="UniProtKB-UniRule"/>
</dbReference>
<evidence type="ECO:0000313" key="13">
    <source>
        <dbReference type="Proteomes" id="UP000229323"/>
    </source>
</evidence>
<dbReference type="GO" id="GO:0015086">
    <property type="term" value="F:cadmium ion transmembrane transporter activity"/>
    <property type="evidence" value="ECO:0007669"/>
    <property type="project" value="TreeGrafter"/>
</dbReference>
<dbReference type="AlphaFoldDB" id="A0A2D3NC83"/>
<dbReference type="PRINTS" id="PR00120">
    <property type="entry name" value="HATPASE"/>
</dbReference>
<dbReference type="GO" id="GO:0016887">
    <property type="term" value="F:ATP hydrolysis activity"/>
    <property type="evidence" value="ECO:0007669"/>
    <property type="project" value="InterPro"/>
</dbReference>
<comment type="similarity">
    <text evidence="2 10">Belongs to the cation transport ATPase (P-type) (TC 3.A.3) family. Type IB subfamily.</text>
</comment>
<dbReference type="SUPFAM" id="SSF56784">
    <property type="entry name" value="HAD-like"/>
    <property type="match status" value="1"/>
</dbReference>
<dbReference type="EC" id="7.2.2.12" evidence="8"/>
<dbReference type="SUPFAM" id="SSF81653">
    <property type="entry name" value="Calcium ATPase, transduction domain A"/>
    <property type="match status" value="1"/>
</dbReference>
<comment type="catalytic activity">
    <reaction evidence="9">
        <text>Zn(2+)(in) + ATP + H2O = Zn(2+)(out) + ADP + phosphate + H(+)</text>
        <dbReference type="Rhea" id="RHEA:20621"/>
        <dbReference type="ChEBI" id="CHEBI:15377"/>
        <dbReference type="ChEBI" id="CHEBI:15378"/>
        <dbReference type="ChEBI" id="CHEBI:29105"/>
        <dbReference type="ChEBI" id="CHEBI:30616"/>
        <dbReference type="ChEBI" id="CHEBI:43474"/>
        <dbReference type="ChEBI" id="CHEBI:456216"/>
        <dbReference type="EC" id="7.2.2.12"/>
    </reaction>
</comment>
<keyword evidence="4 10" id="KW-0479">Metal-binding</keyword>
<evidence type="ECO:0000313" key="12">
    <source>
        <dbReference type="EMBL" id="ATV52982.1"/>
    </source>
</evidence>
<gene>
    <name evidence="12" type="ORF">CTM50_08025</name>
</gene>
<dbReference type="SUPFAM" id="SSF81665">
    <property type="entry name" value="Calcium ATPase, transmembrane domain M"/>
    <property type="match status" value="1"/>
</dbReference>
<dbReference type="InterPro" id="IPR023214">
    <property type="entry name" value="HAD_sf"/>
</dbReference>
<dbReference type="InterPro" id="IPR001757">
    <property type="entry name" value="P_typ_ATPase"/>
</dbReference>
<dbReference type="Gene3D" id="3.40.1110.10">
    <property type="entry name" value="Calcium-transporting ATPase, cytoplasmic domain N"/>
    <property type="match status" value="1"/>
</dbReference>
<evidence type="ECO:0000256" key="4">
    <source>
        <dbReference type="ARBA" id="ARBA00022723"/>
    </source>
</evidence>
<dbReference type="InterPro" id="IPR008250">
    <property type="entry name" value="ATPase_P-typ_transduc_dom_A_sf"/>
</dbReference>
<evidence type="ECO:0000256" key="10">
    <source>
        <dbReference type="RuleBase" id="RU362081"/>
    </source>
</evidence>
<dbReference type="InterPro" id="IPR044492">
    <property type="entry name" value="P_typ_ATPase_HD_dom"/>
</dbReference>
<proteinExistence type="inferred from homology"/>
<evidence type="ECO:0000256" key="3">
    <source>
        <dbReference type="ARBA" id="ARBA00022692"/>
    </source>
</evidence>
<dbReference type="Gene3D" id="2.70.150.10">
    <property type="entry name" value="Calcium-transporting ATPase, cytoplasmic transduction domain A"/>
    <property type="match status" value="1"/>
</dbReference>
<dbReference type="PANTHER" id="PTHR48085">
    <property type="entry name" value="CADMIUM/ZINC-TRANSPORTING ATPASE HMA2-RELATED"/>
    <property type="match status" value="1"/>
</dbReference>
<dbReference type="InterPro" id="IPR051014">
    <property type="entry name" value="Cation_Transport_ATPase_IB"/>
</dbReference>
<dbReference type="Pfam" id="PF00122">
    <property type="entry name" value="E1-E2_ATPase"/>
    <property type="match status" value="1"/>
</dbReference>
<dbReference type="RefSeq" id="WP_100023281.1">
    <property type="nucleotide sequence ID" value="NZ_CP024696.1"/>
</dbReference>
<accession>A0A2D3NC83</accession>
<keyword evidence="3 10" id="KW-0812">Transmembrane</keyword>
<organism evidence="12 13">
    <name type="scientific">Prevotella intermedia</name>
    <dbReference type="NCBI Taxonomy" id="28131"/>
    <lineage>
        <taxon>Bacteria</taxon>
        <taxon>Pseudomonadati</taxon>
        <taxon>Bacteroidota</taxon>
        <taxon>Bacteroidia</taxon>
        <taxon>Bacteroidales</taxon>
        <taxon>Prevotellaceae</taxon>
        <taxon>Prevotella</taxon>
    </lineage>
</organism>
<dbReference type="InterPro" id="IPR027256">
    <property type="entry name" value="P-typ_ATPase_IB"/>
</dbReference>
<dbReference type="PANTHER" id="PTHR48085:SF5">
    <property type="entry name" value="CADMIUM_ZINC-TRANSPORTING ATPASE HMA4-RELATED"/>
    <property type="match status" value="1"/>
</dbReference>
<dbReference type="Gene3D" id="3.40.50.1000">
    <property type="entry name" value="HAD superfamily/HAD-like"/>
    <property type="match status" value="1"/>
</dbReference>
<reference evidence="12 13" key="1">
    <citation type="submission" date="2017-11" db="EMBL/GenBank/DDBJ databases">
        <title>Genome sequencing of Prevotella intermedia KCOM 2033.</title>
        <authorList>
            <person name="Kook J.-K."/>
            <person name="Park S.-N."/>
            <person name="Lim Y.K."/>
        </authorList>
    </citation>
    <scope>NUCLEOTIDE SEQUENCE [LARGE SCALE GENOMIC DNA]</scope>
    <source>
        <strain evidence="12 13">KCOM 2033</strain>
    </source>
</reference>
<dbReference type="SFLD" id="SFLDG00002">
    <property type="entry name" value="C1.7:_P-type_atpase_like"/>
    <property type="match status" value="1"/>
</dbReference>
<evidence type="ECO:0000259" key="11">
    <source>
        <dbReference type="Pfam" id="PF00122"/>
    </source>
</evidence>
<feature type="transmembrane region" description="Helical" evidence="10">
    <location>
        <begin position="237"/>
        <end position="259"/>
    </location>
</feature>
<dbReference type="NCBIfam" id="TIGR01525">
    <property type="entry name" value="ATPase-IB_hvy"/>
    <property type="match status" value="1"/>
</dbReference>
<feature type="domain" description="P-type ATPase A" evidence="11">
    <location>
        <begin position="122"/>
        <end position="221"/>
    </location>
</feature>
<dbReference type="InterPro" id="IPR018303">
    <property type="entry name" value="ATPase_P-typ_P_site"/>
</dbReference>
<feature type="transmembrane region" description="Helical" evidence="10">
    <location>
        <begin position="33"/>
        <end position="52"/>
    </location>
</feature>
<feature type="transmembrane region" description="Helical" evidence="10">
    <location>
        <begin position="582"/>
        <end position="601"/>
    </location>
</feature>
<comment type="subcellular location">
    <subcellularLocation>
        <location evidence="10">Cell membrane</location>
    </subcellularLocation>
    <subcellularLocation>
        <location evidence="1">Membrane</location>
    </subcellularLocation>
</comment>
<keyword evidence="5" id="KW-1278">Translocase</keyword>
<keyword evidence="7 10" id="KW-0472">Membrane</keyword>
<evidence type="ECO:0000256" key="8">
    <source>
        <dbReference type="ARBA" id="ARBA00039097"/>
    </source>
</evidence>
<dbReference type="GO" id="GO:0046872">
    <property type="term" value="F:metal ion binding"/>
    <property type="evidence" value="ECO:0007669"/>
    <property type="project" value="UniProtKB-KW"/>
</dbReference>
<dbReference type="EMBL" id="CP024696">
    <property type="protein sequence ID" value="ATV52982.1"/>
    <property type="molecule type" value="Genomic_DNA"/>
</dbReference>
<dbReference type="Pfam" id="PF00702">
    <property type="entry name" value="Hydrolase"/>
    <property type="match status" value="1"/>
</dbReference>
<evidence type="ECO:0000256" key="7">
    <source>
        <dbReference type="ARBA" id="ARBA00023136"/>
    </source>
</evidence>